<dbReference type="PANTHER" id="PTHR30529:SF3">
    <property type="entry name" value="CYTOCHROME B561 HOMOLOG 1"/>
    <property type="match status" value="1"/>
</dbReference>
<feature type="transmembrane region" description="Helical" evidence="13">
    <location>
        <begin position="150"/>
        <end position="168"/>
    </location>
</feature>
<dbReference type="STRING" id="871741.SAMN05192570_1378"/>
<feature type="transmembrane region" description="Helical" evidence="13">
    <location>
        <begin position="12"/>
        <end position="33"/>
    </location>
</feature>
<evidence type="ECO:0000256" key="11">
    <source>
        <dbReference type="ARBA" id="ARBA00023136"/>
    </source>
</evidence>
<feature type="transmembrane region" description="Helical" evidence="13">
    <location>
        <begin position="53"/>
        <end position="72"/>
    </location>
</feature>
<evidence type="ECO:0000256" key="7">
    <source>
        <dbReference type="ARBA" id="ARBA00022723"/>
    </source>
</evidence>
<dbReference type="GO" id="GO:0005886">
    <property type="term" value="C:plasma membrane"/>
    <property type="evidence" value="ECO:0007669"/>
    <property type="project" value="UniProtKB-SubCell"/>
</dbReference>
<dbReference type="GO" id="GO:0020037">
    <property type="term" value="F:heme binding"/>
    <property type="evidence" value="ECO:0007669"/>
    <property type="project" value="TreeGrafter"/>
</dbReference>
<keyword evidence="10" id="KW-0408">Iron</keyword>
<keyword evidence="4" id="KW-1003">Cell membrane</keyword>
<sequence length="180" mass="19773">MSFVAASVSPRAYSRLSIGLHWLMLALLVAVYATILLREGYPRGSEIREALKAWHFSLGLTVFGLVWVRVIARWFGGGHRAGRSLADRGAAVLHLALYAFMIAMPLLGWLTLSAEGDPVRLFGVSLPPLTGPNDGLAERTEEIHETLGTVGYWLVGLHAVAALAHHYVMRDGTLRRMTAW</sequence>
<dbReference type="SUPFAM" id="SSF81342">
    <property type="entry name" value="Transmembrane di-heme cytochromes"/>
    <property type="match status" value="1"/>
</dbReference>
<dbReference type="EMBL" id="FOZV01000002">
    <property type="protein sequence ID" value="SFS44945.1"/>
    <property type="molecule type" value="Genomic_DNA"/>
</dbReference>
<evidence type="ECO:0000313" key="16">
    <source>
        <dbReference type="Proteomes" id="UP000198788"/>
    </source>
</evidence>
<reference evidence="16" key="1">
    <citation type="submission" date="2016-10" db="EMBL/GenBank/DDBJ databases">
        <authorList>
            <person name="Varghese N."/>
            <person name="Submissions S."/>
        </authorList>
    </citation>
    <scope>NUCLEOTIDE SEQUENCE [LARGE SCALE GENOMIC DNA]</scope>
    <source>
        <strain evidence="16">CGMCC 1.10683</strain>
    </source>
</reference>
<dbReference type="AlphaFoldDB" id="A0A1I6PXZ6"/>
<evidence type="ECO:0000256" key="9">
    <source>
        <dbReference type="ARBA" id="ARBA00022989"/>
    </source>
</evidence>
<dbReference type="InterPro" id="IPR011577">
    <property type="entry name" value="Cyt_b561_bac/Ni-Hgenase"/>
</dbReference>
<dbReference type="GO" id="GO:0046872">
    <property type="term" value="F:metal ion binding"/>
    <property type="evidence" value="ECO:0007669"/>
    <property type="project" value="UniProtKB-KW"/>
</dbReference>
<evidence type="ECO:0000259" key="14">
    <source>
        <dbReference type="Pfam" id="PF01292"/>
    </source>
</evidence>
<organism evidence="15 16">
    <name type="scientific">Brevundimonas viscosa</name>
    <dbReference type="NCBI Taxonomy" id="871741"/>
    <lineage>
        <taxon>Bacteria</taxon>
        <taxon>Pseudomonadati</taxon>
        <taxon>Pseudomonadota</taxon>
        <taxon>Alphaproteobacteria</taxon>
        <taxon>Caulobacterales</taxon>
        <taxon>Caulobacteraceae</taxon>
        <taxon>Brevundimonas</taxon>
    </lineage>
</organism>
<keyword evidence="8" id="KW-0249">Electron transport</keyword>
<evidence type="ECO:0000256" key="6">
    <source>
        <dbReference type="ARBA" id="ARBA00022692"/>
    </source>
</evidence>
<keyword evidence="3" id="KW-0813">Transport</keyword>
<keyword evidence="11 13" id="KW-0472">Membrane</keyword>
<dbReference type="GO" id="GO:0022904">
    <property type="term" value="P:respiratory electron transport chain"/>
    <property type="evidence" value="ECO:0007669"/>
    <property type="project" value="InterPro"/>
</dbReference>
<evidence type="ECO:0000256" key="10">
    <source>
        <dbReference type="ARBA" id="ARBA00023004"/>
    </source>
</evidence>
<comment type="similarity">
    <text evidence="12">Belongs to the cytochrome b561 family.</text>
</comment>
<dbReference type="InterPro" id="IPR016174">
    <property type="entry name" value="Di-haem_cyt_TM"/>
</dbReference>
<keyword evidence="9 13" id="KW-1133">Transmembrane helix</keyword>
<name>A0A1I6PXZ6_9CAUL</name>
<dbReference type="Pfam" id="PF01292">
    <property type="entry name" value="Ni_hydr_CYTB"/>
    <property type="match status" value="1"/>
</dbReference>
<evidence type="ECO:0000256" key="12">
    <source>
        <dbReference type="ARBA" id="ARBA00037975"/>
    </source>
</evidence>
<dbReference type="GO" id="GO:0009055">
    <property type="term" value="F:electron transfer activity"/>
    <property type="evidence" value="ECO:0007669"/>
    <property type="project" value="InterPro"/>
</dbReference>
<protein>
    <submittedName>
        <fullName evidence="15">Cytochrome b561</fullName>
    </submittedName>
</protein>
<evidence type="ECO:0000313" key="15">
    <source>
        <dbReference type="EMBL" id="SFS44945.1"/>
    </source>
</evidence>
<keyword evidence="7" id="KW-0479">Metal-binding</keyword>
<comment type="subcellular location">
    <subcellularLocation>
        <location evidence="2">Cell membrane</location>
        <topology evidence="2">Multi-pass membrane protein</topology>
    </subcellularLocation>
</comment>
<comment type="cofactor">
    <cofactor evidence="1">
        <name>heme b</name>
        <dbReference type="ChEBI" id="CHEBI:60344"/>
    </cofactor>
</comment>
<dbReference type="Proteomes" id="UP000198788">
    <property type="component" value="Unassembled WGS sequence"/>
</dbReference>
<keyword evidence="16" id="KW-1185">Reference proteome</keyword>
<dbReference type="PANTHER" id="PTHR30529">
    <property type="entry name" value="CYTOCHROME B561"/>
    <property type="match status" value="1"/>
</dbReference>
<evidence type="ECO:0000256" key="8">
    <source>
        <dbReference type="ARBA" id="ARBA00022982"/>
    </source>
</evidence>
<keyword evidence="6 13" id="KW-0812">Transmembrane</keyword>
<feature type="transmembrane region" description="Helical" evidence="13">
    <location>
        <begin position="92"/>
        <end position="112"/>
    </location>
</feature>
<gene>
    <name evidence="15" type="ORF">SAMN05192570_1378</name>
</gene>
<dbReference type="RefSeq" id="WP_092308140.1">
    <property type="nucleotide sequence ID" value="NZ_FOZV01000002.1"/>
</dbReference>
<dbReference type="OrthoDB" id="1247465at2"/>
<evidence type="ECO:0000256" key="4">
    <source>
        <dbReference type="ARBA" id="ARBA00022475"/>
    </source>
</evidence>
<evidence type="ECO:0000256" key="1">
    <source>
        <dbReference type="ARBA" id="ARBA00001970"/>
    </source>
</evidence>
<evidence type="ECO:0000256" key="3">
    <source>
        <dbReference type="ARBA" id="ARBA00022448"/>
    </source>
</evidence>
<evidence type="ECO:0000256" key="5">
    <source>
        <dbReference type="ARBA" id="ARBA00022617"/>
    </source>
</evidence>
<keyword evidence="5" id="KW-0349">Heme</keyword>
<dbReference type="InterPro" id="IPR052168">
    <property type="entry name" value="Cytochrome_b561_oxidase"/>
</dbReference>
<evidence type="ECO:0000256" key="13">
    <source>
        <dbReference type="SAM" id="Phobius"/>
    </source>
</evidence>
<evidence type="ECO:0000256" key="2">
    <source>
        <dbReference type="ARBA" id="ARBA00004651"/>
    </source>
</evidence>
<proteinExistence type="inferred from homology"/>
<accession>A0A1I6PXZ6</accession>
<feature type="domain" description="Cytochrome b561 bacterial/Ni-hydrogenase" evidence="14">
    <location>
        <begin position="13"/>
        <end position="178"/>
    </location>
</feature>